<reference evidence="3 4" key="1">
    <citation type="submission" date="2018-05" db="EMBL/GenBank/DDBJ databases">
        <title>Lujinxingia marina gen. nov. sp. nov., a new facultative anaerobic member of the class Deltaproteobacteria, and proposal of Lujinxingaceae fam. nov.</title>
        <authorList>
            <person name="Li C.-M."/>
        </authorList>
    </citation>
    <scope>NUCLEOTIDE SEQUENCE [LARGE SCALE GENOMIC DNA]</scope>
    <source>
        <strain evidence="3 4">B210</strain>
    </source>
</reference>
<dbReference type="Proteomes" id="UP000249169">
    <property type="component" value="Unassembled WGS sequence"/>
</dbReference>
<keyword evidence="1" id="KW-0472">Membrane</keyword>
<dbReference type="CDD" id="cd01949">
    <property type="entry name" value="GGDEF"/>
    <property type="match status" value="1"/>
</dbReference>
<feature type="transmembrane region" description="Helical" evidence="1">
    <location>
        <begin position="273"/>
        <end position="291"/>
    </location>
</feature>
<sequence>MMSTSRATSCLPSPQQPSRAFGLLLGLLLGLVLPLLVPPNADAHALAPLNLNAQESLSLAGRVHVIADPEHRFTPADLPTLWQMAQTRQDAPRLSYEVGRHVLLFEVINTAPDPHYVLSFLLPTLQRVELIARPLHGGTPQMHSSGRSIHAHERALPVIGHNLPLVLNPGEPYRVALFIESPQPPSINLREIEIQSLPSFNRHVLRLQIVLLLSLGALLALALHSLSLWTRVRERIYLYFAGYTLASTLLWLTQYEVLRLLWLPATNTDQLNLSANNAMVLCVLLFSREFLHLHQVAPRLGRIFDIAAIVVALLLALNPLVDYATAYHLQASAAGMALALMALGTWQSWRAGVLAARLFTLAFSLLFISASLTIVDPLLPALPTATLRLATLTSTAMGMLIMAYAVAERMHQLQGRASWAERLARTDGLTGLRNRAAFDADIAALIADERPRDLLVVFCDVDGLKRINDDLGHRRGDELLEGFARELRRGFREVDHIYRIGGDEFVLLLFVASAPDPQGWLQERLASALQNLRAAGFASADVSVGVAHLHEVDGNPADALALADSRMYHAKKSKKRADSTPARLPV</sequence>
<dbReference type="SMART" id="SM00267">
    <property type="entry name" value="GGDEF"/>
    <property type="match status" value="1"/>
</dbReference>
<feature type="transmembrane region" description="Helical" evidence="1">
    <location>
        <begin position="327"/>
        <end position="346"/>
    </location>
</feature>
<feature type="transmembrane region" description="Helical" evidence="1">
    <location>
        <begin position="387"/>
        <end position="407"/>
    </location>
</feature>
<dbReference type="Gene3D" id="3.30.70.270">
    <property type="match status" value="1"/>
</dbReference>
<dbReference type="PANTHER" id="PTHR45138">
    <property type="entry name" value="REGULATORY COMPONENTS OF SENSORY TRANSDUCTION SYSTEM"/>
    <property type="match status" value="1"/>
</dbReference>
<dbReference type="PROSITE" id="PS50887">
    <property type="entry name" value="GGDEF"/>
    <property type="match status" value="1"/>
</dbReference>
<dbReference type="InterPro" id="IPR029787">
    <property type="entry name" value="Nucleotide_cyclase"/>
</dbReference>
<dbReference type="Pfam" id="PF00990">
    <property type="entry name" value="GGDEF"/>
    <property type="match status" value="1"/>
</dbReference>
<dbReference type="InterPro" id="IPR011623">
    <property type="entry name" value="7TMR_DISM_rcpt_extracell_dom1"/>
</dbReference>
<organism evidence="3 4">
    <name type="scientific">Lujinxingia litoralis</name>
    <dbReference type="NCBI Taxonomy" id="2211119"/>
    <lineage>
        <taxon>Bacteria</taxon>
        <taxon>Deltaproteobacteria</taxon>
        <taxon>Bradymonadales</taxon>
        <taxon>Lujinxingiaceae</taxon>
        <taxon>Lujinxingia</taxon>
    </lineage>
</organism>
<dbReference type="InterPro" id="IPR050469">
    <property type="entry name" value="Diguanylate_Cyclase"/>
</dbReference>
<protein>
    <recommendedName>
        <fullName evidence="2">GGDEF domain-containing protein</fullName>
    </recommendedName>
</protein>
<dbReference type="GO" id="GO:0005886">
    <property type="term" value="C:plasma membrane"/>
    <property type="evidence" value="ECO:0007669"/>
    <property type="project" value="TreeGrafter"/>
</dbReference>
<comment type="caution">
    <text evidence="3">The sequence shown here is derived from an EMBL/GenBank/DDBJ whole genome shotgun (WGS) entry which is preliminary data.</text>
</comment>
<accession>A0A328C768</accession>
<evidence type="ECO:0000313" key="4">
    <source>
        <dbReference type="Proteomes" id="UP000249169"/>
    </source>
</evidence>
<dbReference type="PANTHER" id="PTHR45138:SF9">
    <property type="entry name" value="DIGUANYLATE CYCLASE DGCM-RELATED"/>
    <property type="match status" value="1"/>
</dbReference>
<feature type="transmembrane region" description="Helical" evidence="1">
    <location>
        <begin position="205"/>
        <end position="224"/>
    </location>
</feature>
<feature type="transmembrane region" description="Helical" evidence="1">
    <location>
        <begin position="303"/>
        <end position="321"/>
    </location>
</feature>
<gene>
    <name evidence="3" type="ORF">DL240_11150</name>
</gene>
<feature type="transmembrane region" description="Helical" evidence="1">
    <location>
        <begin position="236"/>
        <end position="253"/>
    </location>
</feature>
<keyword evidence="1" id="KW-1133">Transmembrane helix</keyword>
<dbReference type="NCBIfam" id="TIGR00254">
    <property type="entry name" value="GGDEF"/>
    <property type="match status" value="1"/>
</dbReference>
<dbReference type="Pfam" id="PF07696">
    <property type="entry name" value="7TMR-DISMED2"/>
    <property type="match status" value="1"/>
</dbReference>
<dbReference type="GO" id="GO:0052621">
    <property type="term" value="F:diguanylate cyclase activity"/>
    <property type="evidence" value="ECO:0007669"/>
    <property type="project" value="TreeGrafter"/>
</dbReference>
<keyword evidence="1" id="KW-0812">Transmembrane</keyword>
<dbReference type="EMBL" id="QHKO01000004">
    <property type="protein sequence ID" value="RAL22398.1"/>
    <property type="molecule type" value="Genomic_DNA"/>
</dbReference>
<keyword evidence="4" id="KW-1185">Reference proteome</keyword>
<dbReference type="SUPFAM" id="SSF55073">
    <property type="entry name" value="Nucleotide cyclase"/>
    <property type="match status" value="1"/>
</dbReference>
<dbReference type="GO" id="GO:1902201">
    <property type="term" value="P:negative regulation of bacterial-type flagellum-dependent cell motility"/>
    <property type="evidence" value="ECO:0007669"/>
    <property type="project" value="TreeGrafter"/>
</dbReference>
<evidence type="ECO:0000313" key="3">
    <source>
        <dbReference type="EMBL" id="RAL22398.1"/>
    </source>
</evidence>
<dbReference type="InterPro" id="IPR011622">
    <property type="entry name" value="7TMR_DISM_rcpt_extracell_dom2"/>
</dbReference>
<proteinExistence type="predicted"/>
<dbReference type="Pfam" id="PF07695">
    <property type="entry name" value="7TMR-DISM_7TM"/>
    <property type="match status" value="1"/>
</dbReference>
<feature type="domain" description="GGDEF" evidence="2">
    <location>
        <begin position="452"/>
        <end position="583"/>
    </location>
</feature>
<feature type="transmembrane region" description="Helical" evidence="1">
    <location>
        <begin position="358"/>
        <end position="375"/>
    </location>
</feature>
<dbReference type="InterPro" id="IPR043128">
    <property type="entry name" value="Rev_trsase/Diguanyl_cyclase"/>
</dbReference>
<dbReference type="AlphaFoldDB" id="A0A328C768"/>
<evidence type="ECO:0000259" key="2">
    <source>
        <dbReference type="PROSITE" id="PS50887"/>
    </source>
</evidence>
<evidence type="ECO:0000256" key="1">
    <source>
        <dbReference type="SAM" id="Phobius"/>
    </source>
</evidence>
<name>A0A328C768_9DELT</name>
<dbReference type="GO" id="GO:0043709">
    <property type="term" value="P:cell adhesion involved in single-species biofilm formation"/>
    <property type="evidence" value="ECO:0007669"/>
    <property type="project" value="TreeGrafter"/>
</dbReference>
<dbReference type="InterPro" id="IPR000160">
    <property type="entry name" value="GGDEF_dom"/>
</dbReference>